<evidence type="ECO:0000256" key="4">
    <source>
        <dbReference type="PROSITE-ProRule" id="PRU00335"/>
    </source>
</evidence>
<dbReference type="EMBL" id="JBHTEE010000001">
    <property type="protein sequence ID" value="MFC7604434.1"/>
    <property type="molecule type" value="Genomic_DNA"/>
</dbReference>
<evidence type="ECO:0000256" key="3">
    <source>
        <dbReference type="ARBA" id="ARBA00023163"/>
    </source>
</evidence>
<evidence type="ECO:0000313" key="8">
    <source>
        <dbReference type="Proteomes" id="UP001596514"/>
    </source>
</evidence>
<keyword evidence="2 4" id="KW-0238">DNA-binding</keyword>
<dbReference type="SUPFAM" id="SSF46689">
    <property type="entry name" value="Homeodomain-like"/>
    <property type="match status" value="1"/>
</dbReference>
<dbReference type="Gene3D" id="1.10.10.60">
    <property type="entry name" value="Homeodomain-like"/>
    <property type="match status" value="1"/>
</dbReference>
<dbReference type="PROSITE" id="PS01081">
    <property type="entry name" value="HTH_TETR_1"/>
    <property type="match status" value="1"/>
</dbReference>
<dbReference type="RefSeq" id="WP_343961305.1">
    <property type="nucleotide sequence ID" value="NZ_BAAAGK010000005.1"/>
</dbReference>
<accession>A0ABW2T9M9</accession>
<dbReference type="InterPro" id="IPR041347">
    <property type="entry name" value="MftR_C"/>
</dbReference>
<evidence type="ECO:0000256" key="2">
    <source>
        <dbReference type="ARBA" id="ARBA00023125"/>
    </source>
</evidence>
<protein>
    <submittedName>
        <fullName evidence="7">TetR/AcrR family transcriptional regulator</fullName>
    </submittedName>
</protein>
<evidence type="ECO:0000259" key="6">
    <source>
        <dbReference type="PROSITE" id="PS50977"/>
    </source>
</evidence>
<dbReference type="Proteomes" id="UP001596514">
    <property type="component" value="Unassembled WGS sequence"/>
</dbReference>
<dbReference type="Pfam" id="PF17754">
    <property type="entry name" value="TetR_C_14"/>
    <property type="match status" value="1"/>
</dbReference>
<comment type="caution">
    <text evidence="7">The sequence shown here is derived from an EMBL/GenBank/DDBJ whole genome shotgun (WGS) entry which is preliminary data.</text>
</comment>
<evidence type="ECO:0000256" key="1">
    <source>
        <dbReference type="ARBA" id="ARBA00023015"/>
    </source>
</evidence>
<evidence type="ECO:0000313" key="7">
    <source>
        <dbReference type="EMBL" id="MFC7604434.1"/>
    </source>
</evidence>
<reference evidence="8" key="1">
    <citation type="journal article" date="2019" name="Int. J. Syst. Evol. Microbiol.">
        <title>The Global Catalogue of Microorganisms (GCM) 10K type strain sequencing project: providing services to taxonomists for standard genome sequencing and annotation.</title>
        <authorList>
            <consortium name="The Broad Institute Genomics Platform"/>
            <consortium name="The Broad Institute Genome Sequencing Center for Infectious Disease"/>
            <person name="Wu L."/>
            <person name="Ma J."/>
        </authorList>
    </citation>
    <scope>NUCLEOTIDE SEQUENCE [LARGE SCALE GENOMIC DNA]</scope>
    <source>
        <strain evidence="8">JCM 10083</strain>
    </source>
</reference>
<dbReference type="Gene3D" id="1.10.357.10">
    <property type="entry name" value="Tetracycline Repressor, domain 2"/>
    <property type="match status" value="1"/>
</dbReference>
<dbReference type="InterPro" id="IPR009057">
    <property type="entry name" value="Homeodomain-like_sf"/>
</dbReference>
<dbReference type="PANTHER" id="PTHR30055">
    <property type="entry name" value="HTH-TYPE TRANSCRIPTIONAL REGULATOR RUTR"/>
    <property type="match status" value="1"/>
</dbReference>
<dbReference type="InterPro" id="IPR001647">
    <property type="entry name" value="HTH_TetR"/>
</dbReference>
<keyword evidence="1" id="KW-0805">Transcription regulation</keyword>
<feature type="region of interest" description="Disordered" evidence="5">
    <location>
        <begin position="1"/>
        <end position="31"/>
    </location>
</feature>
<dbReference type="PANTHER" id="PTHR30055:SF238">
    <property type="entry name" value="MYCOFACTOCIN BIOSYNTHESIS TRANSCRIPTIONAL REGULATOR MFTR-RELATED"/>
    <property type="match status" value="1"/>
</dbReference>
<keyword evidence="3" id="KW-0804">Transcription</keyword>
<feature type="domain" description="HTH tetR-type" evidence="6">
    <location>
        <begin position="31"/>
        <end position="91"/>
    </location>
</feature>
<gene>
    <name evidence="7" type="ORF">ACFQVD_30415</name>
</gene>
<dbReference type="InterPro" id="IPR050109">
    <property type="entry name" value="HTH-type_TetR-like_transc_reg"/>
</dbReference>
<feature type="DNA-binding region" description="H-T-H motif" evidence="4">
    <location>
        <begin position="54"/>
        <end position="73"/>
    </location>
</feature>
<dbReference type="InterPro" id="IPR023772">
    <property type="entry name" value="DNA-bd_HTH_TetR-type_CS"/>
</dbReference>
<name>A0ABW2T9M9_9ACTN</name>
<dbReference type="PROSITE" id="PS50977">
    <property type="entry name" value="HTH_TETR_2"/>
    <property type="match status" value="1"/>
</dbReference>
<dbReference type="Pfam" id="PF00440">
    <property type="entry name" value="TetR_N"/>
    <property type="match status" value="1"/>
</dbReference>
<evidence type="ECO:0000256" key="5">
    <source>
        <dbReference type="SAM" id="MobiDB-lite"/>
    </source>
</evidence>
<proteinExistence type="predicted"/>
<keyword evidence="8" id="KW-1185">Reference proteome</keyword>
<organism evidence="7 8">
    <name type="scientific">Streptosporangium amethystogenes subsp. fukuiense</name>
    <dbReference type="NCBI Taxonomy" id="698418"/>
    <lineage>
        <taxon>Bacteria</taxon>
        <taxon>Bacillati</taxon>
        <taxon>Actinomycetota</taxon>
        <taxon>Actinomycetes</taxon>
        <taxon>Streptosporangiales</taxon>
        <taxon>Streptosporangiaceae</taxon>
        <taxon>Streptosporangium</taxon>
    </lineage>
</organism>
<sequence>MSHPASAAVNTRTAKADASAPVTGRRERKKQATRAALRQAALRLSVRHGVENVTVEQITEEADIALRTFFNYFSSKEEAVMASTAAAAEALVTEFRNRPRTESVLQAFREAVLVIMDRSDTLSRDHIEALRLIRKAPSLVPRQMAVLAAQEKALAEAIAERVGLHRDPPAAPSASDRVDGRVDGRAAGSVYPAVCAAALLAALRVVTDQWLEPAAGPDRTPPTDVLGQRFDMAIAEFGAGLDRPGTANG</sequence>